<protein>
    <submittedName>
        <fullName evidence="1">Uncharacterized protein</fullName>
    </submittedName>
</protein>
<dbReference type="STRING" id="530564.Psta_1140"/>
<proteinExistence type="predicted"/>
<name>D2R8Z5_PIRSD</name>
<dbReference type="InterPro" id="IPR043128">
    <property type="entry name" value="Rev_trsase/Diguanyl_cyclase"/>
</dbReference>
<dbReference type="eggNOG" id="COG1353">
    <property type="taxonomic scope" value="Bacteria"/>
</dbReference>
<evidence type="ECO:0000313" key="2">
    <source>
        <dbReference type="Proteomes" id="UP000001887"/>
    </source>
</evidence>
<dbReference type="EMBL" id="CP001848">
    <property type="protein sequence ID" value="ADB15822.1"/>
    <property type="molecule type" value="Genomic_DNA"/>
</dbReference>
<reference evidence="1 2" key="1">
    <citation type="journal article" date="2009" name="Stand. Genomic Sci.">
        <title>Complete genome sequence of Pirellula staleyi type strain (ATCC 27377).</title>
        <authorList>
            <person name="Clum A."/>
            <person name="Tindall B.J."/>
            <person name="Sikorski J."/>
            <person name="Ivanova N."/>
            <person name="Mavrommatis K."/>
            <person name="Lucas S."/>
            <person name="Glavina del Rio T."/>
            <person name="Nolan M."/>
            <person name="Chen F."/>
            <person name="Tice H."/>
            <person name="Pitluck S."/>
            <person name="Cheng J.F."/>
            <person name="Chertkov O."/>
            <person name="Brettin T."/>
            <person name="Han C."/>
            <person name="Detter J.C."/>
            <person name="Kuske C."/>
            <person name="Bruce D."/>
            <person name="Goodwin L."/>
            <person name="Ovchinikova G."/>
            <person name="Pati A."/>
            <person name="Mikhailova N."/>
            <person name="Chen A."/>
            <person name="Palaniappan K."/>
            <person name="Land M."/>
            <person name="Hauser L."/>
            <person name="Chang Y.J."/>
            <person name="Jeffries C.D."/>
            <person name="Chain P."/>
            <person name="Rohde M."/>
            <person name="Goker M."/>
            <person name="Bristow J."/>
            <person name="Eisen J.A."/>
            <person name="Markowitz V."/>
            <person name="Hugenholtz P."/>
            <person name="Kyrpides N.C."/>
            <person name="Klenk H.P."/>
            <person name="Lapidus A."/>
        </authorList>
    </citation>
    <scope>NUCLEOTIDE SEQUENCE [LARGE SCALE GENOMIC DNA]</scope>
    <source>
        <strain evidence="2">ATCC 27377 / DSM 6068 / ICPB 4128</strain>
    </source>
</reference>
<gene>
    <name evidence="1" type="ordered locus">Psta_1140</name>
</gene>
<dbReference type="OrthoDB" id="7318585at2"/>
<sequence>MTVFVMPSFLLRLEAVNFSESCYDTCDISTIRGGSMMLSNAHELARVVLPQEIQHEPTSFGASHAIWQFEAADANAAEKVRNDTLHALAKHKQLRHATFVCAVVANDDGSADALHRLRMHNHWRQYQEPTVVPPDLPDAKRQGKRICELDHVRPATMEIRKGNDSYWVSTSTYDRRVYGRKQKRMFYKELCGSDLAVVHDLSDLTSHLESSQHRLHGKMALIYIDGNQQSEMAADLSLDRLSKFRQYVREQHRRFLTTLLEEIVQLMPAQGSSNEWFHWDSEQNELQVRLETLLWGGDDIVLVVPAWKGWYVARKFYEAAQGWEFGGQKFTHATGLIYCSHKAPIQDMRRYAEDLVVQCKKTKNSEGNYQDLMGYEVLESIDVISSDLDRWRSARLGESEKSGAEAIASALLLSPAQMDGIESMIRSIRVGVDDPDSILSRRQIERRARRMQHSMIGDEQFDSDVTNYFAGSEFEKIGLGPHSLRAKLFHLTAMWDYLT</sequence>
<keyword evidence="2" id="KW-1185">Reference proteome</keyword>
<organism evidence="1 2">
    <name type="scientific">Pirellula staleyi (strain ATCC 27377 / DSM 6068 / ICPB 4128)</name>
    <name type="common">Pirella staleyi</name>
    <dbReference type="NCBI Taxonomy" id="530564"/>
    <lineage>
        <taxon>Bacteria</taxon>
        <taxon>Pseudomonadati</taxon>
        <taxon>Planctomycetota</taxon>
        <taxon>Planctomycetia</taxon>
        <taxon>Pirellulales</taxon>
        <taxon>Pirellulaceae</taxon>
        <taxon>Pirellula</taxon>
    </lineage>
</organism>
<dbReference type="HOGENOM" id="CLU_036473_0_0_0"/>
<accession>D2R8Z5</accession>
<evidence type="ECO:0000313" key="1">
    <source>
        <dbReference type="EMBL" id="ADB15822.1"/>
    </source>
</evidence>
<dbReference type="AlphaFoldDB" id="D2R8Z5"/>
<dbReference type="Proteomes" id="UP000001887">
    <property type="component" value="Chromosome"/>
</dbReference>
<dbReference type="Gene3D" id="3.30.70.270">
    <property type="match status" value="1"/>
</dbReference>
<dbReference type="KEGG" id="psl:Psta_1140"/>